<feature type="transmembrane region" description="Helical" evidence="6">
    <location>
        <begin position="6"/>
        <end position="26"/>
    </location>
</feature>
<evidence type="ECO:0000256" key="5">
    <source>
        <dbReference type="ARBA" id="ARBA00023136"/>
    </source>
</evidence>
<keyword evidence="6" id="KW-1003">Cell membrane</keyword>
<comment type="similarity">
    <text evidence="2 6">Belongs to the 4-toluene sulfonate uptake permease (TSUP) (TC 2.A.102) family.</text>
</comment>
<evidence type="ECO:0000256" key="3">
    <source>
        <dbReference type="ARBA" id="ARBA00022692"/>
    </source>
</evidence>
<evidence type="ECO:0000256" key="2">
    <source>
        <dbReference type="ARBA" id="ARBA00009142"/>
    </source>
</evidence>
<dbReference type="EMBL" id="FUKI01000119">
    <property type="protein sequence ID" value="SJM93394.1"/>
    <property type="molecule type" value="Genomic_DNA"/>
</dbReference>
<feature type="transmembrane region" description="Helical" evidence="6">
    <location>
        <begin position="67"/>
        <end position="87"/>
    </location>
</feature>
<dbReference type="OrthoDB" id="5566440at2"/>
<organism evidence="7 8">
    <name type="scientific">Crenothrix polyspora</name>
    <dbReference type="NCBI Taxonomy" id="360316"/>
    <lineage>
        <taxon>Bacteria</taxon>
        <taxon>Pseudomonadati</taxon>
        <taxon>Pseudomonadota</taxon>
        <taxon>Gammaproteobacteria</taxon>
        <taxon>Methylococcales</taxon>
        <taxon>Crenotrichaceae</taxon>
        <taxon>Crenothrix</taxon>
    </lineage>
</organism>
<dbReference type="Proteomes" id="UP000195667">
    <property type="component" value="Unassembled WGS sequence"/>
</dbReference>
<evidence type="ECO:0000313" key="8">
    <source>
        <dbReference type="Proteomes" id="UP000195667"/>
    </source>
</evidence>
<protein>
    <recommendedName>
        <fullName evidence="6">Probable membrane transporter protein</fullName>
    </recommendedName>
</protein>
<comment type="subcellular location">
    <subcellularLocation>
        <location evidence="6">Cell membrane</location>
        <topology evidence="6">Multi-pass membrane protein</topology>
    </subcellularLocation>
    <subcellularLocation>
        <location evidence="1">Membrane</location>
        <topology evidence="1">Multi-pass membrane protein</topology>
    </subcellularLocation>
</comment>
<evidence type="ECO:0000256" key="6">
    <source>
        <dbReference type="RuleBase" id="RU363041"/>
    </source>
</evidence>
<feature type="transmembrane region" description="Helical" evidence="6">
    <location>
        <begin position="218"/>
        <end position="237"/>
    </location>
</feature>
<evidence type="ECO:0000256" key="4">
    <source>
        <dbReference type="ARBA" id="ARBA00022989"/>
    </source>
</evidence>
<dbReference type="InterPro" id="IPR002781">
    <property type="entry name" value="TM_pro_TauE-like"/>
</dbReference>
<dbReference type="RefSeq" id="WP_087143817.1">
    <property type="nucleotide sequence ID" value="NZ_FUKI01000119.1"/>
</dbReference>
<feature type="transmembrane region" description="Helical" evidence="6">
    <location>
        <begin position="126"/>
        <end position="150"/>
    </location>
</feature>
<feature type="transmembrane region" description="Helical" evidence="6">
    <location>
        <begin position="162"/>
        <end position="182"/>
    </location>
</feature>
<evidence type="ECO:0000256" key="1">
    <source>
        <dbReference type="ARBA" id="ARBA00004141"/>
    </source>
</evidence>
<accession>A0A1R4HAW3</accession>
<feature type="transmembrane region" description="Helical" evidence="6">
    <location>
        <begin position="94"/>
        <end position="114"/>
    </location>
</feature>
<keyword evidence="8" id="KW-1185">Reference proteome</keyword>
<dbReference type="AlphaFoldDB" id="A0A1R4HAW3"/>
<keyword evidence="5 6" id="KW-0472">Membrane</keyword>
<name>A0A1R4HAW3_9GAMM</name>
<gene>
    <name evidence="7" type="ORF">CRENPOLYSF1_430077</name>
</gene>
<dbReference type="GO" id="GO:0005886">
    <property type="term" value="C:plasma membrane"/>
    <property type="evidence" value="ECO:0007669"/>
    <property type="project" value="UniProtKB-SubCell"/>
</dbReference>
<keyword evidence="4 6" id="KW-1133">Transmembrane helix</keyword>
<keyword evidence="3 6" id="KW-0812">Transmembrane</keyword>
<proteinExistence type="inferred from homology"/>
<dbReference type="Pfam" id="PF01925">
    <property type="entry name" value="TauE"/>
    <property type="match status" value="1"/>
</dbReference>
<reference evidence="8" key="1">
    <citation type="submission" date="2017-02" db="EMBL/GenBank/DDBJ databases">
        <authorList>
            <person name="Daims H."/>
        </authorList>
    </citation>
    <scope>NUCLEOTIDE SEQUENCE [LARGE SCALE GENOMIC DNA]</scope>
</reference>
<feature type="transmembrane region" description="Helical" evidence="6">
    <location>
        <begin position="33"/>
        <end position="55"/>
    </location>
</feature>
<sequence>MPVDILLTVIVVSVIQSIFGVGVLLFGTPILLLLGYGFVDVLGVLLPISLTISTLQVLRHHHALDVAFYKNILIYSAPLVVLFLALVTSTKLNITPFVGVLLVLVALKSFSPFLERTVKSIVAYERPYLMIMGLVHGMSNLGGSMLTVIMHSKQYPKDKTRVTTAASLATMATCQLLTLLWGGNEFSVSYFDKVSLMQVGTVIFLLTEEMLYKQIDNAQYSQLFAVFLLISGVMLLAKSF</sequence>
<evidence type="ECO:0000313" key="7">
    <source>
        <dbReference type="EMBL" id="SJM93394.1"/>
    </source>
</evidence>